<proteinExistence type="predicted"/>
<keyword evidence="3" id="KW-1185">Reference proteome</keyword>
<dbReference type="InterPro" id="IPR051475">
    <property type="entry name" value="Diverse_Ion_Transporter"/>
</dbReference>
<evidence type="ECO:0000256" key="1">
    <source>
        <dbReference type="SAM" id="Phobius"/>
    </source>
</evidence>
<reference evidence="2 3" key="1">
    <citation type="journal article" date="2014" name="Genome Announc.">
        <title>Draft Genome Sequence of the Boron-Tolerant and Moderately Halotolerant Bacterium Gracilibacillus boraciitolerans JCM 21714T.</title>
        <authorList>
            <person name="Ahmed I."/>
            <person name="Oshima K."/>
            <person name="Suda W."/>
            <person name="Kitamura K."/>
            <person name="Iida T."/>
            <person name="Ohmori Y."/>
            <person name="Fujiwara T."/>
            <person name="Hattori M."/>
            <person name="Ohkuma M."/>
        </authorList>
    </citation>
    <scope>NUCLEOTIDE SEQUENCE [LARGE SCALE GENOMIC DNA]</scope>
    <source>
        <strain evidence="2 3">JCM 21714</strain>
    </source>
</reference>
<dbReference type="Proteomes" id="UP000019102">
    <property type="component" value="Unassembled WGS sequence"/>
</dbReference>
<name>W4VN15_9BACI</name>
<dbReference type="PANTHER" id="PTHR43568">
    <property type="entry name" value="P PROTEIN"/>
    <property type="match status" value="1"/>
</dbReference>
<feature type="transmembrane region" description="Helical" evidence="1">
    <location>
        <begin position="34"/>
        <end position="55"/>
    </location>
</feature>
<organism evidence="2 3">
    <name type="scientific">Gracilibacillus boraciitolerans JCM 21714</name>
    <dbReference type="NCBI Taxonomy" id="1298598"/>
    <lineage>
        <taxon>Bacteria</taxon>
        <taxon>Bacillati</taxon>
        <taxon>Bacillota</taxon>
        <taxon>Bacilli</taxon>
        <taxon>Bacillales</taxon>
        <taxon>Bacillaceae</taxon>
        <taxon>Gracilibacillus</taxon>
    </lineage>
</organism>
<accession>W4VN15</accession>
<dbReference type="eggNOG" id="COG1055">
    <property type="taxonomic scope" value="Bacteria"/>
</dbReference>
<gene>
    <name evidence="2" type="ORF">JCM21714_3279</name>
</gene>
<keyword evidence="1" id="KW-1133">Transmembrane helix</keyword>
<evidence type="ECO:0000313" key="3">
    <source>
        <dbReference type="Proteomes" id="UP000019102"/>
    </source>
</evidence>
<comment type="caution">
    <text evidence="2">The sequence shown here is derived from an EMBL/GenBank/DDBJ whole genome shotgun (WGS) entry which is preliminary data.</text>
</comment>
<protein>
    <submittedName>
        <fullName evidence="2">Arsenic efflux pump protein</fullName>
    </submittedName>
</protein>
<sequence length="65" mass="7134">MFRGGNGTLIGASANVVVAGLADAQNKPIGFLKFMLYGIPIVILSLIITTIYIYFRYLLPFQQPL</sequence>
<dbReference type="PANTHER" id="PTHR43568:SF1">
    <property type="entry name" value="P PROTEIN"/>
    <property type="match status" value="1"/>
</dbReference>
<keyword evidence="1" id="KW-0812">Transmembrane</keyword>
<dbReference type="AlphaFoldDB" id="W4VN15"/>
<dbReference type="STRING" id="1298598.JCM21714_3279"/>
<dbReference type="EMBL" id="BAVS01000019">
    <property type="protein sequence ID" value="GAE94144.1"/>
    <property type="molecule type" value="Genomic_DNA"/>
</dbReference>
<keyword evidence="1" id="KW-0472">Membrane</keyword>
<evidence type="ECO:0000313" key="2">
    <source>
        <dbReference type="EMBL" id="GAE94144.1"/>
    </source>
</evidence>